<organism evidence="7 8">
    <name type="scientific">Thermosipho atlanticus DSM 15807</name>
    <dbReference type="NCBI Taxonomy" id="1123380"/>
    <lineage>
        <taxon>Bacteria</taxon>
        <taxon>Thermotogati</taxon>
        <taxon>Thermotogota</taxon>
        <taxon>Thermotogae</taxon>
        <taxon>Thermotogales</taxon>
        <taxon>Fervidobacteriaceae</taxon>
        <taxon>Thermosipho</taxon>
    </lineage>
</organism>
<dbReference type="PANTHER" id="PTHR33529:SF6">
    <property type="entry name" value="YJGP_YJGQ FAMILY PERMEASE"/>
    <property type="match status" value="1"/>
</dbReference>
<dbReference type="Proteomes" id="UP000242592">
    <property type="component" value="Unassembled WGS sequence"/>
</dbReference>
<dbReference type="RefSeq" id="WP_073071426.1">
    <property type="nucleotide sequence ID" value="NZ_FQXN01000001.1"/>
</dbReference>
<sequence length="1116" mass="130393">MKVLTRYILKLSIGPFLMGIFGFVVFASVELLYQLSDIIVRHRVSILKLFELIYYNLPYFVSLGIPVGVLFAIFWVLSQLYNSKEITALLVHGIPSKRLVIPFFVLSLVFGFFVFYLNDQIVPNFNQKAVKIISKYVYKKPELNIRENILTKIDDKQYFFVKKYDQESGILYDVVLFQNISNEERIITSEKVIKEGSSWYLINGRMYVTGDSGFLKLDMKFSKIKLDLKEDLESLMRFGKSPRDMTGGELKQKINTFVKLGIDPSPWIVELQSRYANSVGPFIIALLGVPLSLLFGLKSKSWSVILTFGIVVLYQGAGAWLAAMGKENLLNPYLASWLPNIAFGIFGTILFILLDTPFAYKVREVLSRFFIFLLFSTVILINTHVYANEITLDASQVEYFGETIFASGNVYIQWDDNIIISDYATFTLENSQVKSLESEGNVKYEYQGNVYYARYLKYFFDEDKAYVVNVKGVMNYKYGKNDVNLYFGAEKVTTYSASSLLNEAYITTCDLEHPHYKLESLNVYVYEGKYIIAENTLLFILDFPFFPYPIYFTSVNEKEKSPFSFSFSWSPFDGFMTQQNYISNVGDFTLNTSIETSKYGSVFSLLMNNNKTGDKFVLDFRKNLLELNTKNFIYKTNWDSATSFLKVLYEPFYFEESYYSESNWNKRIGFKYMFNKPIKSNFNFYIDYNGSRSLIYNSFNMKNFSVGINNFIKFKLINLDSKVYITKEGFFLDDSTWLVNENINYKFSLYNEKFFNTLVDVSYLNNQYISKINHKFVLPYTYKYGFFQFGTGYEFGLKIYNALTDKYYFQIGMYDKYTLSGKFELSPLTFKTEYIYRKNFQDESTSTNTSKLNFTLFLDTNYMNISVAKGWDFLLNAPLNDKLKFNLHFSLSGYEFNLNMYSEYDNVNKLLQPSNISFSISNSKLALEYKSSFIYSPGDIYFVKEINHNFRFQKFKGSITQSIEEDYIKRAYFNGSFIFGGFSNFLSLNYYKSSKYEQANFSFNYKLKVEKNSYSFLYSRDEKLKFGLDLVSFDPSIKFETTFDLVSKKFSSIGFSFSKKLHHWVLNFNSNFNFNGDGRLDFNDITELSVQFYVIEFSEKFFGWDFKKNQPSIGLF</sequence>
<evidence type="ECO:0000256" key="4">
    <source>
        <dbReference type="ARBA" id="ARBA00022989"/>
    </source>
</evidence>
<dbReference type="PANTHER" id="PTHR33529">
    <property type="entry name" value="SLR0882 PROTEIN-RELATED"/>
    <property type="match status" value="1"/>
</dbReference>
<dbReference type="Pfam" id="PF03739">
    <property type="entry name" value="LptF_LptG"/>
    <property type="match status" value="1"/>
</dbReference>
<feature type="transmembrane region" description="Helical" evidence="6">
    <location>
        <begin position="99"/>
        <end position="117"/>
    </location>
</feature>
<keyword evidence="5 6" id="KW-0472">Membrane</keyword>
<feature type="transmembrane region" description="Helical" evidence="6">
    <location>
        <begin position="53"/>
        <end position="78"/>
    </location>
</feature>
<keyword evidence="4 6" id="KW-1133">Transmembrane helix</keyword>
<dbReference type="AlphaFoldDB" id="A0A1M5R456"/>
<keyword evidence="8" id="KW-1185">Reference proteome</keyword>
<dbReference type="OrthoDB" id="9780716at2"/>
<dbReference type="GO" id="GO:0015920">
    <property type="term" value="P:lipopolysaccharide transport"/>
    <property type="evidence" value="ECO:0007669"/>
    <property type="project" value="TreeGrafter"/>
</dbReference>
<keyword evidence="2" id="KW-1003">Cell membrane</keyword>
<gene>
    <name evidence="7" type="ORF">SAMN02745199_0329</name>
</gene>
<name>A0A1M5R456_9BACT</name>
<evidence type="ECO:0000256" key="5">
    <source>
        <dbReference type="ARBA" id="ARBA00023136"/>
    </source>
</evidence>
<feature type="transmembrane region" description="Helical" evidence="6">
    <location>
        <begin position="304"/>
        <end position="322"/>
    </location>
</feature>
<comment type="subcellular location">
    <subcellularLocation>
        <location evidence="1">Cell membrane</location>
        <topology evidence="1">Multi-pass membrane protein</topology>
    </subcellularLocation>
</comment>
<dbReference type="InterPro" id="IPR005495">
    <property type="entry name" value="LptG/LptF_permease"/>
</dbReference>
<feature type="transmembrane region" description="Helical" evidence="6">
    <location>
        <begin position="334"/>
        <end position="354"/>
    </location>
</feature>
<proteinExistence type="predicted"/>
<evidence type="ECO:0000313" key="8">
    <source>
        <dbReference type="Proteomes" id="UP000242592"/>
    </source>
</evidence>
<keyword evidence="3 6" id="KW-0812">Transmembrane</keyword>
<protein>
    <submittedName>
        <fullName evidence="7">Lipopolysaccharide export LptBFGC system, permease protein LptF</fullName>
    </submittedName>
</protein>
<dbReference type="GO" id="GO:0043190">
    <property type="term" value="C:ATP-binding cassette (ABC) transporter complex"/>
    <property type="evidence" value="ECO:0007669"/>
    <property type="project" value="TreeGrafter"/>
</dbReference>
<evidence type="ECO:0000313" key="7">
    <source>
        <dbReference type="EMBL" id="SHH21187.1"/>
    </source>
</evidence>
<feature type="transmembrane region" description="Helical" evidence="6">
    <location>
        <begin position="279"/>
        <end position="297"/>
    </location>
</feature>
<evidence type="ECO:0000256" key="6">
    <source>
        <dbReference type="SAM" id="Phobius"/>
    </source>
</evidence>
<evidence type="ECO:0000256" key="1">
    <source>
        <dbReference type="ARBA" id="ARBA00004651"/>
    </source>
</evidence>
<feature type="transmembrane region" description="Helical" evidence="6">
    <location>
        <begin position="366"/>
        <end position="387"/>
    </location>
</feature>
<reference evidence="8" key="1">
    <citation type="submission" date="2016-11" db="EMBL/GenBank/DDBJ databases">
        <authorList>
            <person name="Varghese N."/>
            <person name="Submissions S."/>
        </authorList>
    </citation>
    <scope>NUCLEOTIDE SEQUENCE [LARGE SCALE GENOMIC DNA]</scope>
    <source>
        <strain evidence="8">DSM 15807</strain>
    </source>
</reference>
<accession>A0A1M5R456</accession>
<evidence type="ECO:0000256" key="3">
    <source>
        <dbReference type="ARBA" id="ARBA00022692"/>
    </source>
</evidence>
<dbReference type="STRING" id="1123380.SAMN02745199_0329"/>
<feature type="transmembrane region" description="Helical" evidence="6">
    <location>
        <begin position="12"/>
        <end position="33"/>
    </location>
</feature>
<dbReference type="EMBL" id="FQXN01000001">
    <property type="protein sequence ID" value="SHH21187.1"/>
    <property type="molecule type" value="Genomic_DNA"/>
</dbReference>
<evidence type="ECO:0000256" key="2">
    <source>
        <dbReference type="ARBA" id="ARBA00022475"/>
    </source>
</evidence>